<sequence length="72" mass="7654">MVIEVGGKRPALGGHPFDAAAQLNLLCQQRVACGAVLRTFAGQAARRLSQRHGRLQRLCGSIYGSHEGSPRG</sequence>
<dbReference type="AlphaFoldDB" id="A0A226X6W7"/>
<proteinExistence type="predicted"/>
<accession>A0A226X6W7</accession>
<reference evidence="2" key="1">
    <citation type="submission" date="2017-01" db="EMBL/GenBank/DDBJ databases">
        <title>Genome Analysis of Deinococcus marmoris KOPRI26562.</title>
        <authorList>
            <person name="Kim J.H."/>
            <person name="Oh H.-M."/>
        </authorList>
    </citation>
    <scope>NUCLEOTIDE SEQUENCE [LARGE SCALE GENOMIC DNA]</scope>
    <source>
        <strain evidence="2">PAMC 26633</strain>
    </source>
</reference>
<gene>
    <name evidence="1" type="ORF">BSU04_11175</name>
</gene>
<evidence type="ECO:0000313" key="1">
    <source>
        <dbReference type="EMBL" id="OXC78588.1"/>
    </source>
</evidence>
<dbReference type="Proteomes" id="UP000214720">
    <property type="component" value="Unassembled WGS sequence"/>
</dbReference>
<comment type="caution">
    <text evidence="1">The sequence shown here is derived from an EMBL/GenBank/DDBJ whole genome shotgun (WGS) entry which is preliminary data.</text>
</comment>
<name>A0A226X6W7_CABSO</name>
<organism evidence="1 2">
    <name type="scientific">Caballeronia sordidicola</name>
    <name type="common">Burkholderia sordidicola</name>
    <dbReference type="NCBI Taxonomy" id="196367"/>
    <lineage>
        <taxon>Bacteria</taxon>
        <taxon>Pseudomonadati</taxon>
        <taxon>Pseudomonadota</taxon>
        <taxon>Betaproteobacteria</taxon>
        <taxon>Burkholderiales</taxon>
        <taxon>Burkholderiaceae</taxon>
        <taxon>Caballeronia</taxon>
    </lineage>
</organism>
<protein>
    <submittedName>
        <fullName evidence="1">Uncharacterized protein</fullName>
    </submittedName>
</protein>
<evidence type="ECO:0000313" key="2">
    <source>
        <dbReference type="Proteomes" id="UP000214720"/>
    </source>
</evidence>
<dbReference type="EMBL" id="MTHB01000058">
    <property type="protein sequence ID" value="OXC78588.1"/>
    <property type="molecule type" value="Genomic_DNA"/>
</dbReference>